<dbReference type="Gene3D" id="2.60.120.260">
    <property type="entry name" value="Galactose-binding domain-like"/>
    <property type="match status" value="1"/>
</dbReference>
<dbReference type="InterPro" id="IPR000421">
    <property type="entry name" value="FA58C"/>
</dbReference>
<reference evidence="4" key="1">
    <citation type="journal article" date="2019" name="Int. J. Syst. Evol. Microbiol.">
        <title>The Global Catalogue of Microorganisms (GCM) 10K type strain sequencing project: providing services to taxonomists for standard genome sequencing and annotation.</title>
        <authorList>
            <consortium name="The Broad Institute Genomics Platform"/>
            <consortium name="The Broad Institute Genome Sequencing Center for Infectious Disease"/>
            <person name="Wu L."/>
            <person name="Ma J."/>
        </authorList>
    </citation>
    <scope>NUCLEOTIDE SEQUENCE [LARGE SCALE GENOMIC DNA]</scope>
    <source>
        <strain evidence="4">CGMCC 4.7152</strain>
    </source>
</reference>
<evidence type="ECO:0000313" key="4">
    <source>
        <dbReference type="Proteomes" id="UP001595912"/>
    </source>
</evidence>
<dbReference type="SUPFAM" id="SSF49785">
    <property type="entry name" value="Galactose-binding domain-like"/>
    <property type="match status" value="1"/>
</dbReference>
<dbReference type="PROSITE" id="PS50022">
    <property type="entry name" value="FA58C_3"/>
    <property type="match status" value="1"/>
</dbReference>
<accession>A0ABV9WAJ3</accession>
<keyword evidence="4" id="KW-1185">Reference proteome</keyword>
<dbReference type="Pfam" id="PF00754">
    <property type="entry name" value="F5_F8_type_C"/>
    <property type="match status" value="1"/>
</dbReference>
<dbReference type="RefSeq" id="WP_380123922.1">
    <property type="nucleotide sequence ID" value="NZ_JBHSIU010000059.1"/>
</dbReference>
<dbReference type="SUPFAM" id="SSF50998">
    <property type="entry name" value="Quinoprotein alcohol dehydrogenase-like"/>
    <property type="match status" value="2"/>
</dbReference>
<dbReference type="InterPro" id="IPR008979">
    <property type="entry name" value="Galactose-bd-like_sf"/>
</dbReference>
<dbReference type="Gene3D" id="2.40.10.480">
    <property type="match status" value="1"/>
</dbReference>
<proteinExistence type="predicted"/>
<evidence type="ECO:0000313" key="3">
    <source>
        <dbReference type="EMBL" id="MFC5004231.1"/>
    </source>
</evidence>
<gene>
    <name evidence="3" type="ORF">ACFPIJ_41205</name>
</gene>
<dbReference type="Gene3D" id="2.130.10.10">
    <property type="entry name" value="YVTN repeat-like/Quinoprotein amine dehydrogenase"/>
    <property type="match status" value="2"/>
</dbReference>
<dbReference type="InterPro" id="IPR015943">
    <property type="entry name" value="WD40/YVTN_repeat-like_dom_sf"/>
</dbReference>
<dbReference type="SMART" id="SM00564">
    <property type="entry name" value="PQQ"/>
    <property type="match status" value="7"/>
</dbReference>
<name>A0ABV9WAJ3_9ACTN</name>
<evidence type="ECO:0000259" key="2">
    <source>
        <dbReference type="PROSITE" id="PS50022"/>
    </source>
</evidence>
<feature type="signal peptide" evidence="1">
    <location>
        <begin position="1"/>
        <end position="22"/>
    </location>
</feature>
<dbReference type="PANTHER" id="PTHR34512:SF30">
    <property type="entry name" value="OUTER MEMBRANE PROTEIN ASSEMBLY FACTOR BAMB"/>
    <property type="match status" value="1"/>
</dbReference>
<dbReference type="Proteomes" id="UP001595912">
    <property type="component" value="Unassembled WGS sequence"/>
</dbReference>
<sequence length="519" mass="53394">MLAALVLTTAVLFAVPTPAATAAVTCGGTNIALNRPATASSSENGSLLPAKAFDGNTGTRWSSAFSDPQWLQVDLGTAQQLCRVTLRWEAAFARTFTLQGSATGAAGSWFDLVPAATGTGGTQTIDVTSATPARFVRMTGLTRATRYGYSLFELEVYPTVVPPTTSAAWPTWGGGPGHAGVNAGERTLGNANVAGLHRLRLTAGNIDSPVAADGSAYGVIGAGQLAAVDLATGAVRWTSPASSEFALRFTTPATVGNGLAFGGTLTGWVRAYDTATGAERWAVRIDGNQLFHAPILVGDTLYAKGDAQGDNTLIYAFNAATGAVRWTRELTGYTQATLTYDSGRLYLAGGNSGLLSAVDAGTGAVLWSVPVTVTQLQFAPVAAGGRVFLAGALVAYDGATGRLLWNRGGAFSFPAVLDSTLYGVDFSVTPPALRAIDAATGTDRWTFSQAGPAINNSFFSATPVLANGVLYVNLGRVLAMDPATRQVRWTGPEGATSGPVVADGRVLIHTGEGLGVYGL</sequence>
<organism evidence="3 4">
    <name type="scientific">Dactylosporangium cerinum</name>
    <dbReference type="NCBI Taxonomy" id="1434730"/>
    <lineage>
        <taxon>Bacteria</taxon>
        <taxon>Bacillati</taxon>
        <taxon>Actinomycetota</taxon>
        <taxon>Actinomycetes</taxon>
        <taxon>Micromonosporales</taxon>
        <taxon>Micromonosporaceae</taxon>
        <taxon>Dactylosporangium</taxon>
    </lineage>
</organism>
<comment type="caution">
    <text evidence="3">The sequence shown here is derived from an EMBL/GenBank/DDBJ whole genome shotgun (WGS) entry which is preliminary data.</text>
</comment>
<dbReference type="Pfam" id="PF13360">
    <property type="entry name" value="PQQ_2"/>
    <property type="match status" value="1"/>
</dbReference>
<protein>
    <submittedName>
        <fullName evidence="3">PQQ-binding-like beta-propeller repeat protein</fullName>
    </submittedName>
</protein>
<dbReference type="InterPro" id="IPR011047">
    <property type="entry name" value="Quinoprotein_ADH-like_sf"/>
</dbReference>
<dbReference type="InterPro" id="IPR018391">
    <property type="entry name" value="PQQ_b-propeller_rpt"/>
</dbReference>
<dbReference type="PANTHER" id="PTHR34512">
    <property type="entry name" value="CELL SURFACE PROTEIN"/>
    <property type="match status" value="1"/>
</dbReference>
<feature type="domain" description="F5/8 type C" evidence="2">
    <location>
        <begin position="19"/>
        <end position="159"/>
    </location>
</feature>
<dbReference type="EMBL" id="JBHSIU010000059">
    <property type="protein sequence ID" value="MFC5004231.1"/>
    <property type="molecule type" value="Genomic_DNA"/>
</dbReference>
<keyword evidence="1" id="KW-0732">Signal</keyword>
<evidence type="ECO:0000256" key="1">
    <source>
        <dbReference type="SAM" id="SignalP"/>
    </source>
</evidence>
<feature type="chain" id="PRO_5045613813" evidence="1">
    <location>
        <begin position="23"/>
        <end position="519"/>
    </location>
</feature>
<dbReference type="InterPro" id="IPR002372">
    <property type="entry name" value="PQQ_rpt_dom"/>
</dbReference>